<reference evidence="2" key="3">
    <citation type="submission" date="2015-06" db="UniProtKB">
        <authorList>
            <consortium name="EnsemblMetazoa"/>
        </authorList>
    </citation>
    <scope>IDENTIFICATION</scope>
</reference>
<gene>
    <name evidence="2" type="primary">20202778</name>
    <name evidence="1" type="ORF">HELRODRAFT_169331</name>
</gene>
<reference evidence="3" key="1">
    <citation type="submission" date="2012-12" db="EMBL/GenBank/DDBJ databases">
        <authorList>
            <person name="Hellsten U."/>
            <person name="Grimwood J."/>
            <person name="Chapman J.A."/>
            <person name="Shapiro H."/>
            <person name="Aerts A."/>
            <person name="Otillar R.P."/>
            <person name="Terry A.Y."/>
            <person name="Boore J.L."/>
            <person name="Simakov O."/>
            <person name="Marletaz F."/>
            <person name="Cho S.-J."/>
            <person name="Edsinger-Gonzales E."/>
            <person name="Havlak P."/>
            <person name="Kuo D.-H."/>
            <person name="Larsson T."/>
            <person name="Lv J."/>
            <person name="Arendt D."/>
            <person name="Savage R."/>
            <person name="Osoegawa K."/>
            <person name="de Jong P."/>
            <person name="Lindberg D.R."/>
            <person name="Seaver E.C."/>
            <person name="Weisblat D.A."/>
            <person name="Putnam N.H."/>
            <person name="Grigoriev I.V."/>
            <person name="Rokhsar D.S."/>
        </authorList>
    </citation>
    <scope>NUCLEOTIDE SEQUENCE</scope>
</reference>
<dbReference type="InParanoid" id="T1F1S8"/>
<dbReference type="AlphaFoldDB" id="T1F1S8"/>
<reference evidence="1 3" key="2">
    <citation type="journal article" date="2013" name="Nature">
        <title>Insights into bilaterian evolution from three spiralian genomes.</title>
        <authorList>
            <person name="Simakov O."/>
            <person name="Marletaz F."/>
            <person name="Cho S.J."/>
            <person name="Edsinger-Gonzales E."/>
            <person name="Havlak P."/>
            <person name="Hellsten U."/>
            <person name="Kuo D.H."/>
            <person name="Larsson T."/>
            <person name="Lv J."/>
            <person name="Arendt D."/>
            <person name="Savage R."/>
            <person name="Osoegawa K."/>
            <person name="de Jong P."/>
            <person name="Grimwood J."/>
            <person name="Chapman J.A."/>
            <person name="Shapiro H."/>
            <person name="Aerts A."/>
            <person name="Otillar R.P."/>
            <person name="Terry A.Y."/>
            <person name="Boore J.L."/>
            <person name="Grigoriev I.V."/>
            <person name="Lindberg D.R."/>
            <person name="Seaver E.C."/>
            <person name="Weisblat D.A."/>
            <person name="Putnam N.H."/>
            <person name="Rokhsar D.S."/>
        </authorList>
    </citation>
    <scope>NUCLEOTIDE SEQUENCE</scope>
</reference>
<keyword evidence="3" id="KW-1185">Reference proteome</keyword>
<dbReference type="HOGENOM" id="CLU_2161059_0_0_1"/>
<dbReference type="EMBL" id="KB096080">
    <property type="protein sequence ID" value="ESO08479.1"/>
    <property type="molecule type" value="Genomic_DNA"/>
</dbReference>
<dbReference type="EMBL" id="AMQM01003265">
    <property type="status" value="NOT_ANNOTATED_CDS"/>
    <property type="molecule type" value="Genomic_DNA"/>
</dbReference>
<dbReference type="CTD" id="20202778"/>
<evidence type="ECO:0000313" key="3">
    <source>
        <dbReference type="Proteomes" id="UP000015101"/>
    </source>
</evidence>
<accession>T1F1S8</accession>
<proteinExistence type="predicted"/>
<dbReference type="Proteomes" id="UP000015101">
    <property type="component" value="Unassembled WGS sequence"/>
</dbReference>
<dbReference type="GeneID" id="20202778"/>
<organism evidence="2 3">
    <name type="scientific">Helobdella robusta</name>
    <name type="common">Californian leech</name>
    <dbReference type="NCBI Taxonomy" id="6412"/>
    <lineage>
        <taxon>Eukaryota</taxon>
        <taxon>Metazoa</taxon>
        <taxon>Spiralia</taxon>
        <taxon>Lophotrochozoa</taxon>
        <taxon>Annelida</taxon>
        <taxon>Clitellata</taxon>
        <taxon>Hirudinea</taxon>
        <taxon>Rhynchobdellida</taxon>
        <taxon>Glossiphoniidae</taxon>
        <taxon>Helobdella</taxon>
    </lineage>
</organism>
<evidence type="ECO:0000313" key="1">
    <source>
        <dbReference type="EMBL" id="ESO08479.1"/>
    </source>
</evidence>
<dbReference type="EnsemblMetazoa" id="HelroT169331">
    <property type="protein sequence ID" value="HelroP169331"/>
    <property type="gene ID" value="HelroG169331"/>
</dbReference>
<evidence type="ECO:0000313" key="2">
    <source>
        <dbReference type="EnsemblMetazoa" id="HelroP169331"/>
    </source>
</evidence>
<dbReference type="EMBL" id="AMQM01003264">
    <property type="status" value="NOT_ANNOTATED_CDS"/>
    <property type="molecule type" value="Genomic_DNA"/>
</dbReference>
<protein>
    <submittedName>
        <fullName evidence="1 2">Uncharacterized protein</fullName>
    </submittedName>
</protein>
<sequence>MTCSICRSVSNVQKPAWIFKNVSSYSPWMHLWLATYDSFRKTITSDVDENDDVGGFNEADEDETTVMIYSHLPVKSDESTRVAPCRLLHSITFHYHQRIFWYSDAISMCIM</sequence>
<dbReference type="RefSeq" id="XP_009013409.1">
    <property type="nucleotide sequence ID" value="XM_009015161.1"/>
</dbReference>
<dbReference type="KEGG" id="hro:HELRODRAFT_169331"/>
<name>T1F1S8_HELRO</name>